<sequence length="75" mass="8929">MTEVVIPNTYEEWLILVKSKVPEVLSKKSIEKRIQVLSNSNNSEAVEFRDLYGDEHRQRVVSWFRRALRESHDKN</sequence>
<dbReference type="Proteomes" id="UP000326354">
    <property type="component" value="Chromosome"/>
</dbReference>
<organism evidence="1 2">
    <name type="scientific">Uabimicrobium amorphum</name>
    <dbReference type="NCBI Taxonomy" id="2596890"/>
    <lineage>
        <taxon>Bacteria</taxon>
        <taxon>Pseudomonadati</taxon>
        <taxon>Planctomycetota</taxon>
        <taxon>Candidatus Uabimicrobiia</taxon>
        <taxon>Candidatus Uabimicrobiales</taxon>
        <taxon>Candidatus Uabimicrobiaceae</taxon>
        <taxon>Candidatus Uabimicrobium</taxon>
    </lineage>
</organism>
<evidence type="ECO:0000313" key="1">
    <source>
        <dbReference type="EMBL" id="BBM86404.1"/>
    </source>
</evidence>
<name>A0A5S9F6A7_UABAM</name>
<accession>A0A5S9F6A7</accession>
<gene>
    <name evidence="1" type="ORF">UABAM_04790</name>
</gene>
<dbReference type="KEGG" id="uam:UABAM_04790"/>
<proteinExistence type="predicted"/>
<dbReference type="RefSeq" id="WP_151970463.1">
    <property type="nucleotide sequence ID" value="NZ_AP019860.1"/>
</dbReference>
<evidence type="ECO:0000313" key="2">
    <source>
        <dbReference type="Proteomes" id="UP000326354"/>
    </source>
</evidence>
<dbReference type="EMBL" id="AP019860">
    <property type="protein sequence ID" value="BBM86404.1"/>
    <property type="molecule type" value="Genomic_DNA"/>
</dbReference>
<keyword evidence="2" id="KW-1185">Reference proteome</keyword>
<dbReference type="AlphaFoldDB" id="A0A5S9F6A7"/>
<dbReference type="OrthoDB" id="285538at2"/>
<reference evidence="1 2" key="1">
    <citation type="submission" date="2019-08" db="EMBL/GenBank/DDBJ databases">
        <title>Complete genome sequence of Candidatus Uab amorphum.</title>
        <authorList>
            <person name="Shiratori T."/>
            <person name="Suzuki S."/>
            <person name="Kakizawa Y."/>
            <person name="Ishida K."/>
        </authorList>
    </citation>
    <scope>NUCLEOTIDE SEQUENCE [LARGE SCALE GENOMIC DNA]</scope>
    <source>
        <strain evidence="1 2">SRT547</strain>
    </source>
</reference>
<protein>
    <submittedName>
        <fullName evidence="1">Uncharacterized protein</fullName>
    </submittedName>
</protein>